<dbReference type="Pfam" id="PF14547">
    <property type="entry name" value="Hydrophob_seed"/>
    <property type="match status" value="1"/>
</dbReference>
<name>A0A0E0LM73_ORYPU</name>
<dbReference type="SUPFAM" id="SSF47699">
    <property type="entry name" value="Bifunctional inhibitor/lipid-transfer protein/seed storage 2S albumin"/>
    <property type="match status" value="1"/>
</dbReference>
<dbReference type="EnsemblPlants" id="OPUNC07G17550.1">
    <property type="protein sequence ID" value="OPUNC07G17550.1"/>
    <property type="gene ID" value="OPUNC07G17550"/>
</dbReference>
<protein>
    <recommendedName>
        <fullName evidence="3">Hydrophobic seed protein domain-containing protein</fullName>
    </recommendedName>
</protein>
<evidence type="ECO:0000313" key="5">
    <source>
        <dbReference type="Proteomes" id="UP000026962"/>
    </source>
</evidence>
<dbReference type="STRING" id="4537.A0A0E0LM73"/>
<keyword evidence="5" id="KW-1185">Reference proteome</keyword>
<feature type="compositionally biased region" description="Low complexity" evidence="1">
    <location>
        <begin position="75"/>
        <end position="89"/>
    </location>
</feature>
<dbReference type="InterPro" id="IPR036312">
    <property type="entry name" value="Bifun_inhib/LTP/seed_sf"/>
</dbReference>
<feature type="domain" description="Hydrophobic seed protein" evidence="3">
    <location>
        <begin position="142"/>
        <end position="201"/>
    </location>
</feature>
<proteinExistence type="predicted"/>
<reference evidence="4" key="1">
    <citation type="submission" date="2015-04" db="UniProtKB">
        <authorList>
            <consortium name="EnsemblPlants"/>
        </authorList>
    </citation>
    <scope>IDENTIFICATION</scope>
</reference>
<dbReference type="PRINTS" id="PR01218">
    <property type="entry name" value="PSTLEXTENSIN"/>
</dbReference>
<evidence type="ECO:0000256" key="1">
    <source>
        <dbReference type="SAM" id="MobiDB-lite"/>
    </source>
</evidence>
<feature type="compositionally biased region" description="Pro residues" evidence="1">
    <location>
        <begin position="90"/>
        <end position="127"/>
    </location>
</feature>
<dbReference type="HOGENOM" id="CLU_078372_0_0_1"/>
<dbReference type="AlphaFoldDB" id="A0A0E0LM73"/>
<feature type="compositionally biased region" description="Pro residues" evidence="1">
    <location>
        <begin position="34"/>
        <end position="74"/>
    </location>
</feature>
<dbReference type="InterPro" id="IPR051636">
    <property type="entry name" value="Plant_LTP/defense-related"/>
</dbReference>
<sequence>MATKHTSNSTMFFVIVLLILGSAVNGKEPPNPCLAPAPAPAKPPPTIAPIKPPPTIAPTKPPTKPPPTIAPAIPPSTIAPAKPPSTVAPTKPPTIAPAKPPTNVPPTITPVSPPSSSLPPSVNPPKPKPLPKCPRLLTNLGGCISLGIGNSLMKYPCCSQLSNLQYNTAAACLCDAMKIDLRINLDINVMIDKILKLCGKVGESTVLCVP</sequence>
<accession>A0A0E0LM73</accession>
<dbReference type="Proteomes" id="UP000026962">
    <property type="component" value="Chromosome 7"/>
</dbReference>
<keyword evidence="2" id="KW-0732">Signal</keyword>
<reference evidence="4" key="2">
    <citation type="submission" date="2018-05" db="EMBL/GenBank/DDBJ databases">
        <title>OpunRS2 (Oryza punctata Reference Sequence Version 2).</title>
        <authorList>
            <person name="Zhang J."/>
            <person name="Kudrna D."/>
            <person name="Lee S."/>
            <person name="Talag J."/>
            <person name="Welchert J."/>
            <person name="Wing R.A."/>
        </authorList>
    </citation>
    <scope>NUCLEOTIDE SEQUENCE [LARGE SCALE GENOMIC DNA]</scope>
</reference>
<dbReference type="eggNOG" id="ENOG502R4SH">
    <property type="taxonomic scope" value="Eukaryota"/>
</dbReference>
<feature type="signal peptide" evidence="2">
    <location>
        <begin position="1"/>
        <end position="26"/>
    </location>
</feature>
<organism evidence="4">
    <name type="scientific">Oryza punctata</name>
    <name type="common">Red rice</name>
    <dbReference type="NCBI Taxonomy" id="4537"/>
    <lineage>
        <taxon>Eukaryota</taxon>
        <taxon>Viridiplantae</taxon>
        <taxon>Streptophyta</taxon>
        <taxon>Embryophyta</taxon>
        <taxon>Tracheophyta</taxon>
        <taxon>Spermatophyta</taxon>
        <taxon>Magnoliopsida</taxon>
        <taxon>Liliopsida</taxon>
        <taxon>Poales</taxon>
        <taxon>Poaceae</taxon>
        <taxon>BOP clade</taxon>
        <taxon>Oryzoideae</taxon>
        <taxon>Oryzeae</taxon>
        <taxon>Oryzinae</taxon>
        <taxon>Oryza</taxon>
    </lineage>
</organism>
<feature type="chain" id="PRO_5002366731" description="Hydrophobic seed protein domain-containing protein" evidence="2">
    <location>
        <begin position="27"/>
        <end position="210"/>
    </location>
</feature>
<dbReference type="InterPro" id="IPR003882">
    <property type="entry name" value="Pistil_extensin"/>
</dbReference>
<dbReference type="Gene3D" id="1.10.110.10">
    <property type="entry name" value="Plant lipid-transfer and hydrophobic proteins"/>
    <property type="match status" value="1"/>
</dbReference>
<evidence type="ECO:0000313" key="4">
    <source>
        <dbReference type="EnsemblPlants" id="OPUNC07G17550.1"/>
    </source>
</evidence>
<dbReference type="Gramene" id="OPUNC07G17550.1">
    <property type="protein sequence ID" value="OPUNC07G17550.1"/>
    <property type="gene ID" value="OPUNC07G17550"/>
</dbReference>
<dbReference type="PANTHER" id="PTHR31731">
    <property type="match status" value="1"/>
</dbReference>
<evidence type="ECO:0000259" key="3">
    <source>
        <dbReference type="Pfam" id="PF14547"/>
    </source>
</evidence>
<dbReference type="OMA" id="NSTMFFV"/>
<evidence type="ECO:0000256" key="2">
    <source>
        <dbReference type="SAM" id="SignalP"/>
    </source>
</evidence>
<feature type="region of interest" description="Disordered" evidence="1">
    <location>
        <begin position="34"/>
        <end position="127"/>
    </location>
</feature>
<dbReference type="InterPro" id="IPR027923">
    <property type="entry name" value="Hydrophob_seed_dom"/>
</dbReference>